<proteinExistence type="predicted"/>
<evidence type="ECO:0000313" key="2">
    <source>
        <dbReference type="Proteomes" id="UP001162483"/>
    </source>
</evidence>
<sequence>SETVIQESSNFSNKGPVAKLWSVGVTRVSGPASVRKDIALVLVVSRMRSSAPALALVGVIVPQHWCLWEE</sequence>
<protein>
    <submittedName>
        <fullName evidence="1">Uncharacterized protein</fullName>
    </submittedName>
</protein>
<feature type="non-terminal residue" evidence="1">
    <location>
        <position position="1"/>
    </location>
</feature>
<dbReference type="Proteomes" id="UP001162483">
    <property type="component" value="Unassembled WGS sequence"/>
</dbReference>
<comment type="caution">
    <text evidence="1">The sequence shown here is derived from an EMBL/GenBank/DDBJ whole genome shotgun (WGS) entry which is preliminary data.</text>
</comment>
<gene>
    <name evidence="1" type="ORF">SPARVUS_LOCUS9470916</name>
</gene>
<keyword evidence="2" id="KW-1185">Reference proteome</keyword>
<organism evidence="1 2">
    <name type="scientific">Staurois parvus</name>
    <dbReference type="NCBI Taxonomy" id="386267"/>
    <lineage>
        <taxon>Eukaryota</taxon>
        <taxon>Metazoa</taxon>
        <taxon>Chordata</taxon>
        <taxon>Craniata</taxon>
        <taxon>Vertebrata</taxon>
        <taxon>Euteleostomi</taxon>
        <taxon>Amphibia</taxon>
        <taxon>Batrachia</taxon>
        <taxon>Anura</taxon>
        <taxon>Neobatrachia</taxon>
        <taxon>Ranoidea</taxon>
        <taxon>Ranidae</taxon>
        <taxon>Staurois</taxon>
    </lineage>
</organism>
<evidence type="ECO:0000313" key="1">
    <source>
        <dbReference type="EMBL" id="CAI9581330.1"/>
    </source>
</evidence>
<name>A0ABN9E8V0_9NEOB</name>
<reference evidence="1" key="1">
    <citation type="submission" date="2023-05" db="EMBL/GenBank/DDBJ databases">
        <authorList>
            <person name="Stuckert A."/>
        </authorList>
    </citation>
    <scope>NUCLEOTIDE SEQUENCE</scope>
</reference>
<accession>A0ABN9E8V0</accession>
<dbReference type="EMBL" id="CATNWA010015261">
    <property type="protein sequence ID" value="CAI9581330.1"/>
    <property type="molecule type" value="Genomic_DNA"/>
</dbReference>